<name>C3JBR8_POREA</name>
<gene>
    <name evidence="1" type="ORF">POREN0001_1804</name>
</gene>
<evidence type="ECO:0000313" key="1">
    <source>
        <dbReference type="EMBL" id="EEN82382.1"/>
    </source>
</evidence>
<comment type="caution">
    <text evidence="1">The sequence shown here is derived from an EMBL/GenBank/DDBJ whole genome shotgun (WGS) entry which is preliminary data.</text>
</comment>
<dbReference type="Proteomes" id="UP000004295">
    <property type="component" value="Unassembled WGS sequence"/>
</dbReference>
<dbReference type="STRING" id="553175.POREN0001_1804"/>
<evidence type="ECO:0000313" key="2">
    <source>
        <dbReference type="Proteomes" id="UP000004295"/>
    </source>
</evidence>
<protein>
    <submittedName>
        <fullName evidence="1">Uncharacterized protein</fullName>
    </submittedName>
</protein>
<proteinExistence type="predicted"/>
<reference evidence="1 2" key="1">
    <citation type="submission" date="2009-04" db="EMBL/GenBank/DDBJ databases">
        <authorList>
            <person name="Sebastian Y."/>
            <person name="Madupu R."/>
            <person name="Durkin A.S."/>
            <person name="Torralba M."/>
            <person name="Methe B."/>
            <person name="Sutton G.G."/>
            <person name="Strausberg R.L."/>
            <person name="Nelson K.E."/>
        </authorList>
    </citation>
    <scope>NUCLEOTIDE SEQUENCE [LARGE SCALE GENOMIC DNA]</scope>
    <source>
        <strain evidence="2">ATCC 35406 / BCRC 14492 / JCM 8526 / NCTC 13058 / HG 370</strain>
    </source>
</reference>
<dbReference type="EMBL" id="ACNN01000026">
    <property type="protein sequence ID" value="EEN82382.1"/>
    <property type="molecule type" value="Genomic_DNA"/>
</dbReference>
<dbReference type="AlphaFoldDB" id="C3JBR8"/>
<sequence length="57" mass="6645">MVLSLFLMRAKVQISYYMASLGIKKASPKRRETPWVSIKKRKPSYLKSDTRAFLLNP</sequence>
<organism evidence="1 2">
    <name type="scientific">Porphyromonas endodontalis (strain ATCC 35406 / DSM 24491 / JCM 8526 / CCUG 16442 / BCRC 14492 / NCTC 13058 / HG 370)</name>
    <name type="common">Bacteroides endodontalis</name>
    <dbReference type="NCBI Taxonomy" id="553175"/>
    <lineage>
        <taxon>Bacteria</taxon>
        <taxon>Pseudomonadati</taxon>
        <taxon>Bacteroidota</taxon>
        <taxon>Bacteroidia</taxon>
        <taxon>Bacteroidales</taxon>
        <taxon>Porphyromonadaceae</taxon>
        <taxon>Porphyromonas</taxon>
    </lineage>
</organism>
<accession>C3JBR8</accession>
<keyword evidence="2" id="KW-1185">Reference proteome</keyword>